<reference evidence="1" key="1">
    <citation type="submission" date="2013-08" db="EMBL/GenBank/DDBJ databases">
        <authorList>
            <person name="Mendez C."/>
            <person name="Richter M."/>
            <person name="Ferrer M."/>
            <person name="Sanchez J."/>
        </authorList>
    </citation>
    <scope>NUCLEOTIDE SEQUENCE</scope>
</reference>
<proteinExistence type="predicted"/>
<dbReference type="EMBL" id="AUZY01008227">
    <property type="protein sequence ID" value="EQD46965.1"/>
    <property type="molecule type" value="Genomic_DNA"/>
</dbReference>
<evidence type="ECO:0000313" key="1">
    <source>
        <dbReference type="EMBL" id="EQD46965.1"/>
    </source>
</evidence>
<name>T1AY09_9ZZZZ</name>
<organism evidence="1">
    <name type="scientific">mine drainage metagenome</name>
    <dbReference type="NCBI Taxonomy" id="410659"/>
    <lineage>
        <taxon>unclassified sequences</taxon>
        <taxon>metagenomes</taxon>
        <taxon>ecological metagenomes</taxon>
    </lineage>
</organism>
<dbReference type="PANTHER" id="PTHR34351">
    <property type="entry name" value="SLR1927 PROTEIN-RELATED"/>
    <property type="match status" value="1"/>
</dbReference>
<protein>
    <submittedName>
        <fullName evidence="1">Protein containing DUF58</fullName>
    </submittedName>
</protein>
<gene>
    <name evidence="1" type="ORF">B1B_12553</name>
</gene>
<feature type="non-terminal residue" evidence="1">
    <location>
        <position position="1"/>
    </location>
</feature>
<sequence>WETPSRAKVSDEFEIIVTLGIKGGFGIIDIEFPVPDQFDLVDDNNVHVVFKGYRNLSRKISYRVRAMRRGVFDFKTVRYTYYPALGIISKTSKEYAESHRIEVYPNIPVLPRMGRSFKTPMVMPSGSVSRLGPVSTDFDSIRDYQFGDPYRTINWKASARTGVLENCL</sequence>
<reference evidence="1" key="2">
    <citation type="journal article" date="2014" name="ISME J.">
        <title>Microbial stratification in low pH oxic and suboxic macroscopic growths along an acid mine drainage.</title>
        <authorList>
            <person name="Mendez-Garcia C."/>
            <person name="Mesa V."/>
            <person name="Sprenger R.R."/>
            <person name="Richter M."/>
            <person name="Diez M.S."/>
            <person name="Solano J."/>
            <person name="Bargiela R."/>
            <person name="Golyshina O.V."/>
            <person name="Manteca A."/>
            <person name="Ramos J.L."/>
            <person name="Gallego J.R."/>
            <person name="Llorente I."/>
            <person name="Martins Dos Santos V.A."/>
            <person name="Jensen O.N."/>
            <person name="Pelaez A.I."/>
            <person name="Sanchez J."/>
            <person name="Ferrer M."/>
        </authorList>
    </citation>
    <scope>NUCLEOTIDE SEQUENCE</scope>
</reference>
<dbReference type="AlphaFoldDB" id="T1AY09"/>
<accession>T1AY09</accession>
<comment type="caution">
    <text evidence="1">The sequence shown here is derived from an EMBL/GenBank/DDBJ whole genome shotgun (WGS) entry which is preliminary data.</text>
</comment>